<evidence type="ECO:0000313" key="5">
    <source>
        <dbReference type="Proteomes" id="UP000688137"/>
    </source>
</evidence>
<proteinExistence type="predicted"/>
<dbReference type="OMA" id="ERIQIMF"/>
<evidence type="ECO:0000313" key="4">
    <source>
        <dbReference type="EMBL" id="CAD8051389.1"/>
    </source>
</evidence>
<dbReference type="InterPro" id="IPR051023">
    <property type="entry name" value="PP2A_Regulatory_Subunit_A"/>
</dbReference>
<dbReference type="PANTHER" id="PTHR10648">
    <property type="entry name" value="SERINE/THREONINE-PROTEIN PHOSPHATASE PP2A 65 KDA REGULATORY SUBUNIT"/>
    <property type="match status" value="1"/>
</dbReference>
<dbReference type="EMBL" id="CAJJDM010000014">
    <property type="protein sequence ID" value="CAD8051389.1"/>
    <property type="molecule type" value="Genomic_DNA"/>
</dbReference>
<feature type="region of interest" description="Disordered" evidence="3">
    <location>
        <begin position="841"/>
        <end position="883"/>
    </location>
</feature>
<feature type="repeat" description="HEAT" evidence="2">
    <location>
        <begin position="571"/>
        <end position="609"/>
    </location>
</feature>
<keyword evidence="5" id="KW-1185">Reference proteome</keyword>
<feature type="repeat" description="HEAT" evidence="2">
    <location>
        <begin position="252"/>
        <end position="291"/>
    </location>
</feature>
<evidence type="ECO:0000256" key="3">
    <source>
        <dbReference type="SAM" id="MobiDB-lite"/>
    </source>
</evidence>
<sequence>MQELPYLYSENLEMKQICIISNQIGKRTNKKNRIQKIHKRIKKIYKKDHKSRYKVKRLKTKDNKVKNLWQKMIKKSKFKFQRNKYQKRKVHDVSIKKLNINLKIYDRSIMNQILKEEAFFLNQKQGDIHSFVLDDDQDQLLNKLYNIHKMTNIDKENYTKHISYCVRNLGQKSIDKLPTIMEKYKTEDERFQIMFIEQLNLIYEASQQAQQPVIQILSYFLLNSILKIKELAGQQLTKIALHLQGDEKGNQLLPIIIKMAHDDLNQDNRIVALQLMGKLSSMFGIQLSESFIAFEVMSLGEDSKQDVRKEAVNQLPLVAKVVGKDFFNKKLFPFYMKRCKELNTKVKQACVEHFLQIVELSSQNQKIVDLTPQLLQFQNDSNKYVKGVAYRCLARFIAAIEQDKIDPKLIENYLKMADSDIRELLPEQQVMFACAYGFPAVLQTVGVARWQQLHKLFNHLWKQKNERICKTLAASLHEIAKIIGAERAEIDLFPILETIFVKEPNDNVLMGCVKNLSQFLKIFSDEKKEAFLEIFFFIQKDQKKWRIRESIANQLDEMALIFPADIIFKMIIPIAFKLCTDNVAQVRKIASSKIYSFFEGIKNSTLSEQYRICLIESMIGFQKSSVFYQRQSFIQMCIKIMNLEDDIFEKYLLNPFVELAQDKVQSIKYMLYMAIENHIKNQGRYSKNQQLLDVINLLSNDKAIKSLVKYQPTQEVQLQEPEVQQQQENLNTNKESSSIQETQLEEIDDDEIPLRQVKEEPKILKQLKEEKQEIMKRQEDIQKQQLNEEQDVNIVEQIGQLSLNENEETNQQADQTTECIKDSQSDFIINNNESQELQQFEQLQGQGEQIQKQSDEELINEEQQQGSQSDQKELNTEEDAQQF</sequence>
<dbReference type="GO" id="GO:0005737">
    <property type="term" value="C:cytoplasm"/>
    <property type="evidence" value="ECO:0007669"/>
    <property type="project" value="TreeGrafter"/>
</dbReference>
<dbReference type="InterPro" id="IPR021133">
    <property type="entry name" value="HEAT_type_2"/>
</dbReference>
<reference evidence="4" key="1">
    <citation type="submission" date="2021-01" db="EMBL/GenBank/DDBJ databases">
        <authorList>
            <consortium name="Genoscope - CEA"/>
            <person name="William W."/>
        </authorList>
    </citation>
    <scope>NUCLEOTIDE SEQUENCE</scope>
</reference>
<dbReference type="FunFam" id="1.25.10.10:FF:001601">
    <property type="entry name" value="Uncharacterized protein"/>
    <property type="match status" value="1"/>
</dbReference>
<organism evidence="4 5">
    <name type="scientific">Paramecium primaurelia</name>
    <dbReference type="NCBI Taxonomy" id="5886"/>
    <lineage>
        <taxon>Eukaryota</taxon>
        <taxon>Sar</taxon>
        <taxon>Alveolata</taxon>
        <taxon>Ciliophora</taxon>
        <taxon>Intramacronucleata</taxon>
        <taxon>Oligohymenophorea</taxon>
        <taxon>Peniculida</taxon>
        <taxon>Parameciidae</taxon>
        <taxon>Paramecium</taxon>
    </lineage>
</organism>
<feature type="compositionally biased region" description="Low complexity" evidence="3">
    <location>
        <begin position="841"/>
        <end position="852"/>
    </location>
</feature>
<dbReference type="Proteomes" id="UP000688137">
    <property type="component" value="Unassembled WGS sequence"/>
</dbReference>
<dbReference type="PROSITE" id="PS50077">
    <property type="entry name" value="HEAT_REPEAT"/>
    <property type="match status" value="3"/>
</dbReference>
<feature type="repeat" description="HEAT" evidence="2">
    <location>
        <begin position="292"/>
        <end position="330"/>
    </location>
</feature>
<name>A0A8S1K7V9_PARPR</name>
<dbReference type="GO" id="GO:0019888">
    <property type="term" value="F:protein phosphatase regulator activity"/>
    <property type="evidence" value="ECO:0007669"/>
    <property type="project" value="TreeGrafter"/>
</dbReference>
<accession>A0A8S1K7V9</accession>
<dbReference type="AlphaFoldDB" id="A0A8S1K7V9"/>
<evidence type="ECO:0000256" key="1">
    <source>
        <dbReference type="ARBA" id="ARBA00022737"/>
    </source>
</evidence>
<gene>
    <name evidence="4" type="ORF">PPRIM_AZ9-3.1.T0180072</name>
</gene>
<keyword evidence="1" id="KW-0677">Repeat</keyword>
<dbReference type="PANTHER" id="PTHR10648:SF1">
    <property type="entry name" value="SERINE_THREONINE-PROTEIN PHOSPHATASE 4 REGULATORY SUBUNIT 1"/>
    <property type="match status" value="1"/>
</dbReference>
<comment type="caution">
    <text evidence="4">The sequence shown here is derived from an EMBL/GenBank/DDBJ whole genome shotgun (WGS) entry which is preliminary data.</text>
</comment>
<evidence type="ECO:0000256" key="2">
    <source>
        <dbReference type="PROSITE-ProRule" id="PRU00103"/>
    </source>
</evidence>
<protein>
    <submittedName>
        <fullName evidence="4">Uncharacterized protein</fullName>
    </submittedName>
</protein>